<feature type="non-terminal residue" evidence="6">
    <location>
        <position position="207"/>
    </location>
</feature>
<evidence type="ECO:0000313" key="7">
    <source>
        <dbReference type="Proteomes" id="UP000230423"/>
    </source>
</evidence>
<dbReference type="GO" id="GO:0005615">
    <property type="term" value="C:extracellular space"/>
    <property type="evidence" value="ECO:0007669"/>
    <property type="project" value="TreeGrafter"/>
</dbReference>
<protein>
    <recommendedName>
        <fullName evidence="8">Peptidase S8/S53 domain-containing protein</fullName>
    </recommendedName>
</protein>
<proteinExistence type="inferred from homology"/>
<reference evidence="6 7" key="1">
    <citation type="submission" date="2015-09" db="EMBL/GenBank/DDBJ databases">
        <title>Draft genome of the parasitic nematode Teladorsagia circumcincta isolate WARC Sus (inbred).</title>
        <authorList>
            <person name="Mitreva M."/>
        </authorList>
    </citation>
    <scope>NUCLEOTIDE SEQUENCE [LARGE SCALE GENOMIC DNA]</scope>
    <source>
        <strain evidence="6 7">S</strain>
    </source>
</reference>
<evidence type="ECO:0000256" key="5">
    <source>
        <dbReference type="SAM" id="SignalP"/>
    </source>
</evidence>
<dbReference type="GO" id="GO:0004252">
    <property type="term" value="F:serine-type endopeptidase activity"/>
    <property type="evidence" value="ECO:0007669"/>
    <property type="project" value="InterPro"/>
</dbReference>
<keyword evidence="3" id="KW-0720">Serine protease</keyword>
<dbReference type="EMBL" id="KZ350517">
    <property type="protein sequence ID" value="PIO63801.1"/>
    <property type="molecule type" value="Genomic_DNA"/>
</dbReference>
<dbReference type="GO" id="GO:0016020">
    <property type="term" value="C:membrane"/>
    <property type="evidence" value="ECO:0007669"/>
    <property type="project" value="TreeGrafter"/>
</dbReference>
<evidence type="ECO:0000256" key="4">
    <source>
        <dbReference type="PROSITE-ProRule" id="PRU01240"/>
    </source>
</evidence>
<dbReference type="InterPro" id="IPR036852">
    <property type="entry name" value="Peptidase_S8/S53_dom_sf"/>
</dbReference>
<dbReference type="AlphaFoldDB" id="A0A2G9U0J2"/>
<organism evidence="6 7">
    <name type="scientific">Teladorsagia circumcincta</name>
    <name type="common">Brown stomach worm</name>
    <name type="synonym">Ostertagia circumcincta</name>
    <dbReference type="NCBI Taxonomy" id="45464"/>
    <lineage>
        <taxon>Eukaryota</taxon>
        <taxon>Metazoa</taxon>
        <taxon>Ecdysozoa</taxon>
        <taxon>Nematoda</taxon>
        <taxon>Chromadorea</taxon>
        <taxon>Rhabditida</taxon>
        <taxon>Rhabditina</taxon>
        <taxon>Rhabditomorpha</taxon>
        <taxon>Strongyloidea</taxon>
        <taxon>Trichostrongylidae</taxon>
        <taxon>Teladorsagia</taxon>
    </lineage>
</organism>
<dbReference type="GO" id="GO:0043005">
    <property type="term" value="C:neuron projection"/>
    <property type="evidence" value="ECO:0007669"/>
    <property type="project" value="TreeGrafter"/>
</dbReference>
<accession>A0A2G9U0J2</accession>
<evidence type="ECO:0000256" key="1">
    <source>
        <dbReference type="ARBA" id="ARBA00022670"/>
    </source>
</evidence>
<sequence length="207" mass="22982">MKFLPFTFLVFISSCSSSPDDLLTQVVDNLLKSIRAEHHRTLEPKAIGNDWFAIEVDAADCQLVESIARSAGFVIEGRLQSFENIYLASKRGRQKRSTEEIVEELISLKEWSSPPNMLIPETWAQGLTGRGVNVAVLDDDIDSSHEDLKPSYDPSISHSFVRRQARGSDETFQGRRGLGSLYVWASGNGGLENDDCAMDGYASNLHT</sequence>
<keyword evidence="7" id="KW-1185">Reference proteome</keyword>
<evidence type="ECO:0008006" key="8">
    <source>
        <dbReference type="Google" id="ProtNLM"/>
    </source>
</evidence>
<keyword evidence="5" id="KW-0732">Signal</keyword>
<feature type="signal peptide" evidence="5">
    <location>
        <begin position="1"/>
        <end position="17"/>
    </location>
</feature>
<dbReference type="Gene3D" id="3.40.50.200">
    <property type="entry name" value="Peptidase S8/S53 domain"/>
    <property type="match status" value="1"/>
</dbReference>
<dbReference type="Proteomes" id="UP000230423">
    <property type="component" value="Unassembled WGS sequence"/>
</dbReference>
<dbReference type="SUPFAM" id="SSF52743">
    <property type="entry name" value="Subtilisin-like"/>
    <property type="match status" value="1"/>
</dbReference>
<dbReference type="PANTHER" id="PTHR42884:SF14">
    <property type="entry name" value="NEUROENDOCRINE CONVERTASE 1"/>
    <property type="match status" value="1"/>
</dbReference>
<dbReference type="Gene3D" id="3.30.70.850">
    <property type="entry name" value="Peptidase S8, pro-domain"/>
    <property type="match status" value="1"/>
</dbReference>
<dbReference type="PROSITE" id="PS51892">
    <property type="entry name" value="SUBTILASE"/>
    <property type="match status" value="1"/>
</dbReference>
<keyword evidence="1" id="KW-0645">Protease</keyword>
<comment type="similarity">
    <text evidence="4">Belongs to the peptidase S8 family.</text>
</comment>
<name>A0A2G9U0J2_TELCI</name>
<dbReference type="InterPro" id="IPR038466">
    <property type="entry name" value="S8_pro-domain_sf"/>
</dbReference>
<dbReference type="PROSITE" id="PS51257">
    <property type="entry name" value="PROKAR_LIPOPROTEIN"/>
    <property type="match status" value="1"/>
</dbReference>
<feature type="chain" id="PRO_5013708499" description="Peptidase S8/S53 domain-containing protein" evidence="5">
    <location>
        <begin position="18"/>
        <end position="207"/>
    </location>
</feature>
<dbReference type="OrthoDB" id="300641at2759"/>
<evidence type="ECO:0000256" key="3">
    <source>
        <dbReference type="ARBA" id="ARBA00022825"/>
    </source>
</evidence>
<keyword evidence="2" id="KW-0378">Hydrolase</keyword>
<evidence type="ECO:0000313" key="6">
    <source>
        <dbReference type="EMBL" id="PIO63801.1"/>
    </source>
</evidence>
<dbReference type="GO" id="GO:0016486">
    <property type="term" value="P:peptide hormone processing"/>
    <property type="evidence" value="ECO:0007669"/>
    <property type="project" value="TreeGrafter"/>
</dbReference>
<dbReference type="PANTHER" id="PTHR42884">
    <property type="entry name" value="PROPROTEIN CONVERTASE SUBTILISIN/KEXIN-RELATED"/>
    <property type="match status" value="1"/>
</dbReference>
<gene>
    <name evidence="6" type="ORF">TELCIR_14587</name>
</gene>
<comment type="caution">
    <text evidence="4">Lacks conserved residue(s) required for the propagation of feature annotation.</text>
</comment>
<evidence type="ECO:0000256" key="2">
    <source>
        <dbReference type="ARBA" id="ARBA00022801"/>
    </source>
</evidence>